<feature type="domain" description="Phosphatidic acid phosphatase type 2/haloperoxidase" evidence="2">
    <location>
        <begin position="51"/>
        <end position="160"/>
    </location>
</feature>
<dbReference type="GO" id="GO:0050380">
    <property type="term" value="F:undecaprenyl-diphosphatase activity"/>
    <property type="evidence" value="ECO:0007669"/>
    <property type="project" value="InterPro"/>
</dbReference>
<organism evidence="4 6">
    <name type="scientific">Bacillus paralicheniformis</name>
    <dbReference type="NCBI Taxonomy" id="1648923"/>
    <lineage>
        <taxon>Bacteria</taxon>
        <taxon>Bacillati</taxon>
        <taxon>Bacillota</taxon>
        <taxon>Bacilli</taxon>
        <taxon>Bacillales</taxon>
        <taxon>Bacillaceae</taxon>
        <taxon>Bacillus</taxon>
    </lineage>
</organism>
<dbReference type="Proteomes" id="UP000429980">
    <property type="component" value="Unassembled WGS sequence"/>
</dbReference>
<dbReference type="EMBL" id="NILF01000062">
    <property type="protein sequence ID" value="TWL34910.1"/>
    <property type="molecule type" value="Genomic_DNA"/>
</dbReference>
<evidence type="ECO:0000313" key="6">
    <source>
        <dbReference type="Proteomes" id="UP000185604"/>
    </source>
</evidence>
<keyword evidence="7" id="KW-1185">Reference proteome</keyword>
<feature type="transmembrane region" description="Helical" evidence="1">
    <location>
        <begin position="145"/>
        <end position="166"/>
    </location>
</feature>
<gene>
    <name evidence="4" type="ORF">B4121_0469</name>
    <name evidence="5" type="ORF">CHCC15381_3353</name>
    <name evidence="3" type="ORF">PVN32_00205</name>
</gene>
<evidence type="ECO:0000313" key="3">
    <source>
        <dbReference type="EMBL" id="MDE1450588.1"/>
    </source>
</evidence>
<accession>A0A6I7THV3</accession>
<dbReference type="PANTHER" id="PTHR14969">
    <property type="entry name" value="SPHINGOSINE-1-PHOSPHATE PHOSPHOHYDROLASE"/>
    <property type="match status" value="1"/>
</dbReference>
<evidence type="ECO:0000256" key="1">
    <source>
        <dbReference type="SAM" id="Phobius"/>
    </source>
</evidence>
<dbReference type="EMBL" id="LKPO01000001">
    <property type="protein sequence ID" value="OLF98942.1"/>
    <property type="molecule type" value="Genomic_DNA"/>
</dbReference>
<keyword evidence="1" id="KW-1133">Transmembrane helix</keyword>
<dbReference type="InterPro" id="IPR033879">
    <property type="entry name" value="UPP_Pase"/>
</dbReference>
<dbReference type="InterPro" id="IPR036938">
    <property type="entry name" value="PAP2/HPO_sf"/>
</dbReference>
<keyword evidence="1" id="KW-0812">Transmembrane</keyword>
<feature type="transmembrane region" description="Helical" evidence="1">
    <location>
        <begin position="122"/>
        <end position="139"/>
    </location>
</feature>
<dbReference type="Proteomes" id="UP000185604">
    <property type="component" value="Unassembled WGS sequence"/>
</dbReference>
<reference evidence="3" key="3">
    <citation type="submission" date="2022-12" db="EMBL/GenBank/DDBJ databases">
        <title>Draft Genome Sequences of Bacillus licheniformis and Bacillus paralicheniformis strains isolated from Irish skim milk powders.</title>
        <authorList>
            <person name="Lourenco A."/>
            <person name="Li F."/>
            <person name="Geraldine D."/>
            <person name="Tobin J.T."/>
            <person name="Butler F."/>
            <person name="Jordan K."/>
            <person name="Obrien T."/>
        </authorList>
    </citation>
    <scope>NUCLEOTIDE SEQUENCE</scope>
    <source>
        <strain evidence="3">3370</strain>
    </source>
</reference>
<dbReference type="Pfam" id="PF01569">
    <property type="entry name" value="PAP2"/>
    <property type="match status" value="1"/>
</dbReference>
<sequence>MNYWLFTRIHQLSNHNHILDSAMILITEKAIYMYALILLLIWIFGNRSYKISVLQAGVTGILGLAANYLLSLVYYEPRPFVAHHVDVLIHHAADASFPSDHTTGALAISIAFWLYHRKIGTCLIAFGLLTGFSRIWVGHHYPVDVLGSILVALFVSLVIFRFSAYVQPLFERIISLYESILRKLRKAVSRTA</sequence>
<dbReference type="EMBL" id="JARAFO010000001">
    <property type="protein sequence ID" value="MDE1450588.1"/>
    <property type="molecule type" value="Genomic_DNA"/>
</dbReference>
<name>A0A6I7THV3_9BACI</name>
<reference evidence="5 7" key="2">
    <citation type="submission" date="2019-06" db="EMBL/GenBank/DDBJ databases">
        <title>Genome sequence analysis of &gt;100 Bacillus licheniformis strains suggests intrinsic resistance to this species.</title>
        <authorList>
            <person name="Wels M."/>
            <person name="Siezen R.J."/>
            <person name="Johansen E."/>
            <person name="Stuer-Lauridsen B."/>
            <person name="Bjerre K."/>
            <person name="Nielsen B.K.K."/>
        </authorList>
    </citation>
    <scope>NUCLEOTIDE SEQUENCE [LARGE SCALE GENOMIC DNA]</scope>
    <source>
        <strain evidence="5 7">BAC-15381</strain>
    </source>
</reference>
<reference evidence="4 6" key="1">
    <citation type="journal article" date="2016" name="Front. Microbiol.">
        <title>High-Level Heat Resistance of Spores of Bacillus amyloliquefaciens and Bacillus licheniformis Results from the Presence of a spoVA Operon in a Tn1546 Transposon.</title>
        <authorList>
            <person name="Berendsen E.M."/>
            <person name="Koning R.A."/>
            <person name="Boekhorst J."/>
            <person name="de Jong A."/>
            <person name="Kuipers O.P."/>
            <person name="Wells-Bennik M.H."/>
        </authorList>
    </citation>
    <scope>NUCLEOTIDE SEQUENCE [LARGE SCALE GENOMIC DNA]</scope>
    <source>
        <strain evidence="4 6">B4121</strain>
    </source>
</reference>
<dbReference type="AlphaFoldDB" id="A0A6I7THV3"/>
<dbReference type="InterPro" id="IPR000326">
    <property type="entry name" value="PAP2/HPO"/>
</dbReference>
<comment type="caution">
    <text evidence="4">The sequence shown here is derived from an EMBL/GenBank/DDBJ whole genome shotgun (WGS) entry which is preliminary data.</text>
</comment>
<feature type="transmembrane region" description="Helical" evidence="1">
    <location>
        <begin position="22"/>
        <end position="44"/>
    </location>
</feature>
<evidence type="ECO:0000313" key="4">
    <source>
        <dbReference type="EMBL" id="OLF98942.1"/>
    </source>
</evidence>
<feature type="transmembrane region" description="Helical" evidence="1">
    <location>
        <begin position="56"/>
        <end position="75"/>
    </location>
</feature>
<dbReference type="CDD" id="cd03385">
    <property type="entry name" value="PAP2_BcrC_like"/>
    <property type="match status" value="1"/>
</dbReference>
<dbReference type="RefSeq" id="WP_023857126.1">
    <property type="nucleotide sequence ID" value="NZ_AP023088.1"/>
</dbReference>
<dbReference type="SMART" id="SM00014">
    <property type="entry name" value="acidPPc"/>
    <property type="match status" value="1"/>
</dbReference>
<dbReference type="SUPFAM" id="SSF48317">
    <property type="entry name" value="Acid phosphatase/Vanadium-dependent haloperoxidase"/>
    <property type="match status" value="1"/>
</dbReference>
<dbReference type="Proteomes" id="UP001216709">
    <property type="component" value="Unassembled WGS sequence"/>
</dbReference>
<proteinExistence type="predicted"/>
<dbReference type="GeneID" id="56673575"/>
<keyword evidence="1" id="KW-0472">Membrane</keyword>
<dbReference type="PANTHER" id="PTHR14969:SF58">
    <property type="entry name" value="UNDECAPRENYL-DIPHOSPHATASE BCRC"/>
    <property type="match status" value="1"/>
</dbReference>
<protein>
    <submittedName>
        <fullName evidence="3 5">Undecaprenyl-diphosphatase</fullName>
    </submittedName>
    <submittedName>
        <fullName evidence="4">YwoA</fullName>
    </submittedName>
</protein>
<dbReference type="GO" id="GO:0005886">
    <property type="term" value="C:plasma membrane"/>
    <property type="evidence" value="ECO:0007669"/>
    <property type="project" value="InterPro"/>
</dbReference>
<evidence type="ECO:0000313" key="7">
    <source>
        <dbReference type="Proteomes" id="UP000429980"/>
    </source>
</evidence>
<dbReference type="Gene3D" id="1.20.144.10">
    <property type="entry name" value="Phosphatidic acid phosphatase type 2/haloperoxidase"/>
    <property type="match status" value="1"/>
</dbReference>
<evidence type="ECO:0000313" key="5">
    <source>
        <dbReference type="EMBL" id="TWL34910.1"/>
    </source>
</evidence>
<evidence type="ECO:0000259" key="2">
    <source>
        <dbReference type="SMART" id="SM00014"/>
    </source>
</evidence>